<evidence type="ECO:0000313" key="2">
    <source>
        <dbReference type="Proteomes" id="UP000000657"/>
    </source>
</evidence>
<dbReference type="OrthoDB" id="4251672at2"/>
<proteinExistence type="predicted"/>
<accession>Q0RMU3</accession>
<dbReference type="eggNOG" id="COG1804">
    <property type="taxonomic scope" value="Bacteria"/>
</dbReference>
<name>Q0RMU3_FRAAA</name>
<dbReference type="Proteomes" id="UP000000657">
    <property type="component" value="Chromosome"/>
</dbReference>
<dbReference type="HOGENOM" id="CLU_033975_5_1_11"/>
<keyword evidence="2" id="KW-1185">Reference proteome</keyword>
<dbReference type="InterPro" id="IPR044855">
    <property type="entry name" value="CoA-Trfase_III_dom3_sf"/>
</dbReference>
<protein>
    <submittedName>
        <fullName evidence="1">Uncharacterized protein</fullName>
    </submittedName>
</protein>
<dbReference type="SUPFAM" id="SSF89796">
    <property type="entry name" value="CoA-transferase family III (CaiB/BaiF)"/>
    <property type="match status" value="1"/>
</dbReference>
<dbReference type="PANTHER" id="PTHR48228:SF7">
    <property type="entry name" value="FATTY ACYL-COA TRANSFERASE RV3272-RELATED"/>
    <property type="match status" value="1"/>
</dbReference>
<dbReference type="EMBL" id="CT573213">
    <property type="protein sequence ID" value="CAJ61154.1"/>
    <property type="molecule type" value="Genomic_DNA"/>
</dbReference>
<dbReference type="STRING" id="326424.FRAAL2507"/>
<dbReference type="Gene3D" id="3.40.50.10540">
    <property type="entry name" value="Crotonobetainyl-coa:carnitine coa-transferase, domain 1"/>
    <property type="match status" value="1"/>
</dbReference>
<gene>
    <name evidence="1" type="ordered locus">FRAAL2507</name>
</gene>
<dbReference type="Gene3D" id="3.30.1540.10">
    <property type="entry name" value="formyl-coa transferase, domain 3"/>
    <property type="match status" value="1"/>
</dbReference>
<dbReference type="Pfam" id="PF02515">
    <property type="entry name" value="CoA_transf_3"/>
    <property type="match status" value="1"/>
</dbReference>
<dbReference type="InterPro" id="IPR003673">
    <property type="entry name" value="CoA-Trfase_fam_III"/>
</dbReference>
<dbReference type="GO" id="GO:0003824">
    <property type="term" value="F:catalytic activity"/>
    <property type="evidence" value="ECO:0007669"/>
    <property type="project" value="InterPro"/>
</dbReference>
<reference evidence="1 2" key="1">
    <citation type="journal article" date="2007" name="Genome Res.">
        <title>Genome characteristics of facultatively symbiotic Frankia sp. strains reflect host range and host plant biogeography.</title>
        <authorList>
            <person name="Normand P."/>
            <person name="Lapierre P."/>
            <person name="Tisa L.S."/>
            <person name="Gogarten J.P."/>
            <person name="Alloisio N."/>
            <person name="Bagnarol E."/>
            <person name="Bassi C.A."/>
            <person name="Berry A.M."/>
            <person name="Bickhart D.M."/>
            <person name="Choisne N."/>
            <person name="Couloux A."/>
            <person name="Cournoyer B."/>
            <person name="Cruveiller S."/>
            <person name="Daubin V."/>
            <person name="Demange N."/>
            <person name="Francino M.P."/>
            <person name="Goltsman E."/>
            <person name="Huang Y."/>
            <person name="Kopp O.R."/>
            <person name="Labarre L."/>
            <person name="Lapidus A."/>
            <person name="Lavire C."/>
            <person name="Marechal J."/>
            <person name="Martinez M."/>
            <person name="Mastronunzio J.E."/>
            <person name="Mullin B.C."/>
            <person name="Niemann J."/>
            <person name="Pujic P."/>
            <person name="Rawnsley T."/>
            <person name="Rouy Z."/>
            <person name="Schenowitz C."/>
            <person name="Sellstedt A."/>
            <person name="Tavares F."/>
            <person name="Tomkins J.P."/>
            <person name="Vallenet D."/>
            <person name="Valverde C."/>
            <person name="Wall L.G."/>
            <person name="Wang Y."/>
            <person name="Medigue C."/>
            <person name="Benson D.R."/>
        </authorList>
    </citation>
    <scope>NUCLEOTIDE SEQUENCE [LARGE SCALE GENOMIC DNA]</scope>
    <source>
        <strain evidence="2">DSM 45986 / CECT 9034 / ACN14a</strain>
    </source>
</reference>
<dbReference type="AlphaFoldDB" id="Q0RMU3"/>
<dbReference type="KEGG" id="fal:FRAAL2507"/>
<evidence type="ECO:0000313" key="1">
    <source>
        <dbReference type="EMBL" id="CAJ61154.1"/>
    </source>
</evidence>
<dbReference type="PANTHER" id="PTHR48228">
    <property type="entry name" value="SUCCINYL-COA--D-CITRAMALATE COA-TRANSFERASE"/>
    <property type="match status" value="1"/>
</dbReference>
<dbReference type="InterPro" id="IPR050509">
    <property type="entry name" value="CoA-transferase_III"/>
</dbReference>
<dbReference type="InterPro" id="IPR023606">
    <property type="entry name" value="CoA-Trfase_III_dom_1_sf"/>
</dbReference>
<organism evidence="1 2">
    <name type="scientific">Frankia alni (strain DSM 45986 / CECT 9034 / ACN14a)</name>
    <dbReference type="NCBI Taxonomy" id="326424"/>
    <lineage>
        <taxon>Bacteria</taxon>
        <taxon>Bacillati</taxon>
        <taxon>Actinomycetota</taxon>
        <taxon>Actinomycetes</taxon>
        <taxon>Frankiales</taxon>
        <taxon>Frankiaceae</taxon>
        <taxon>Frankia</taxon>
    </lineage>
</organism>
<sequence length="408" mass="43740">MMVPSQPERPTRPRPDLPLAGLRVLSLAEQYPGPFATMLLADLGADVILIERPTGGDPTRRFTGHFEALNRNKRSIALDLKSEDGREVFWRLAPTADAVVEGYKPGTVDRLGIGPRQARTRLPALVYASISSFGQTGPLGARGGHDISMQGMTGLVQGDDPRPAPLPLADLASAMFAAFGVVAALLGRERNGTAGYLDVSMLDSLVSWRSTVLVSELNGLDPAPYPPLDPGYGVVENSRGERLTLSIAGEDHQWRGLCAALGLDHLATLSTVERERDRRAIADELRSAFRKADWALLEPQLAAHGVGFGPVYDDREITTDEQVVARRMIVDVPGDGDPPGAGPDERGGRVRVVRQPVLFDGAGGVIASRAPRLGQHTRPVLRDLGYSDLDVDALVARGVVVTHEGGRS</sequence>